<gene>
    <name evidence="1" type="ORF">NIES806_42860</name>
</gene>
<evidence type="ECO:0000313" key="1">
    <source>
        <dbReference type="EMBL" id="BAZ88052.1"/>
    </source>
</evidence>
<name>A0A1Z4V928_9CYAN</name>
<dbReference type="EMBL" id="AP018316">
    <property type="protein sequence ID" value="BAZ88052.1"/>
    <property type="molecule type" value="Genomic_DNA"/>
</dbReference>
<proteinExistence type="predicted"/>
<organism evidence="1 2">
    <name type="scientific">Dolichospermum compactum NIES-806</name>
    <dbReference type="NCBI Taxonomy" id="1973481"/>
    <lineage>
        <taxon>Bacteria</taxon>
        <taxon>Bacillati</taxon>
        <taxon>Cyanobacteriota</taxon>
        <taxon>Cyanophyceae</taxon>
        <taxon>Nostocales</taxon>
        <taxon>Aphanizomenonaceae</taxon>
        <taxon>Dolichospermum</taxon>
        <taxon>Dolichospermum compactum</taxon>
    </lineage>
</organism>
<evidence type="ECO:0000313" key="2">
    <source>
        <dbReference type="Proteomes" id="UP000218702"/>
    </source>
</evidence>
<dbReference type="AlphaFoldDB" id="A0A1Z4V928"/>
<dbReference type="KEGG" id="dcm:NIES806_42860"/>
<keyword evidence="2" id="KW-1185">Reference proteome</keyword>
<sequence length="80" mass="8725">MEHLYFFGDIYFGVADSLRGVAILRYEIPKLNIYSDFQSYKVHPSPLIACGEGVGGGVLIPGLMTICCKTQPSVRLCALA</sequence>
<accession>A0A1Z4V928</accession>
<dbReference type="Proteomes" id="UP000218702">
    <property type="component" value="Chromosome"/>
</dbReference>
<reference evidence="1 2" key="1">
    <citation type="submission" date="2017-06" db="EMBL/GenBank/DDBJ databases">
        <title>Genome sequencing of cyanobaciteial culture collection at National Institute for Environmental Studies (NIES).</title>
        <authorList>
            <person name="Hirose Y."/>
            <person name="Shimura Y."/>
            <person name="Fujisawa T."/>
            <person name="Nakamura Y."/>
            <person name="Kawachi M."/>
        </authorList>
    </citation>
    <scope>NUCLEOTIDE SEQUENCE [LARGE SCALE GENOMIC DNA]</scope>
    <source>
        <strain evidence="1 2">NIES-806</strain>
    </source>
</reference>
<protein>
    <submittedName>
        <fullName evidence="1">Uncharacterized protein</fullName>
    </submittedName>
</protein>